<keyword evidence="2" id="KW-1185">Reference proteome</keyword>
<sequence>MWTLPSSLSELARFAVILVSLFVSYVRGGEYSVIMVEADENIHQFCMVYFSEFKELPESPDQMTSFLDYGKPRQSPTPQLKIQLPGRAITAGGSADPPSQSTNTRSPAGKQPQPSHTEGRRVDTLAHTPWIEHHPRSGMALVSLLQRPRGRNGTQATGGMMQYLLTLIFVLVLFWATVLVVYGIFFWGTCESRCLESGVSTDPEPCGFARPRLAVRGFRVSGEKGILVVEPNPGGPAPRSESRATQVSPEILPADFRAPVPRQGQQLLPPVPGGSKRAAPPSRDRPAAAAPAPSSRSPGETERASRSCSLERAPLLKEQHGAHAAPVKGGDQTSLDDPSPSSPATLPAGRARAVSEKSRDCSCLALSPIALDPGTKIFCSVPENLATNLPVYMPPDTCTHFVVILKAPFTGKMALVVYVLSRFIVMRNFKARRYDYVVLYDTGDGIYEVRKLMQVFRANRPRMVASFAYDANILSTLSDKVNALRNQTLFQGTLSGVELRNVPLNLTNYNNVLSALKDVKRKVQGIMEVFVAFKPHPTSAPSLPSSYTGFRDLSE</sequence>
<reference evidence="1 2" key="1">
    <citation type="journal article" date="2020" name="Cell">
        <title>Large-Scale Comparative Analyses of Tick Genomes Elucidate Their Genetic Diversity and Vector Capacities.</title>
        <authorList>
            <consortium name="Tick Genome and Microbiome Consortium (TIGMIC)"/>
            <person name="Jia N."/>
            <person name="Wang J."/>
            <person name="Shi W."/>
            <person name="Du L."/>
            <person name="Sun Y."/>
            <person name="Zhan W."/>
            <person name="Jiang J.F."/>
            <person name="Wang Q."/>
            <person name="Zhang B."/>
            <person name="Ji P."/>
            <person name="Bell-Sakyi L."/>
            <person name="Cui X.M."/>
            <person name="Yuan T.T."/>
            <person name="Jiang B.G."/>
            <person name="Yang W.F."/>
            <person name="Lam T.T."/>
            <person name="Chang Q.C."/>
            <person name="Ding S.J."/>
            <person name="Wang X.J."/>
            <person name="Zhu J.G."/>
            <person name="Ruan X.D."/>
            <person name="Zhao L."/>
            <person name="Wei J.T."/>
            <person name="Ye R.Z."/>
            <person name="Que T.C."/>
            <person name="Du C.H."/>
            <person name="Zhou Y.H."/>
            <person name="Cheng J.X."/>
            <person name="Dai P.F."/>
            <person name="Guo W.B."/>
            <person name="Han X.H."/>
            <person name="Huang E.J."/>
            <person name="Li L.F."/>
            <person name="Wei W."/>
            <person name="Gao Y.C."/>
            <person name="Liu J.Z."/>
            <person name="Shao H.Z."/>
            <person name="Wang X."/>
            <person name="Wang C.C."/>
            <person name="Yang T.C."/>
            <person name="Huo Q.B."/>
            <person name="Li W."/>
            <person name="Chen H.Y."/>
            <person name="Chen S.E."/>
            <person name="Zhou L.G."/>
            <person name="Ni X.B."/>
            <person name="Tian J.H."/>
            <person name="Sheng Y."/>
            <person name="Liu T."/>
            <person name="Pan Y.S."/>
            <person name="Xia L.Y."/>
            <person name="Li J."/>
            <person name="Zhao F."/>
            <person name="Cao W.C."/>
        </authorList>
    </citation>
    <scope>NUCLEOTIDE SEQUENCE [LARGE SCALE GENOMIC DNA]</scope>
    <source>
        <strain evidence="1">Iper-2018</strain>
    </source>
</reference>
<name>A0AC60PDN3_IXOPE</name>
<evidence type="ECO:0000313" key="2">
    <source>
        <dbReference type="Proteomes" id="UP000805193"/>
    </source>
</evidence>
<evidence type="ECO:0000313" key="1">
    <source>
        <dbReference type="EMBL" id="KAG0417529.1"/>
    </source>
</evidence>
<accession>A0AC60PDN3</accession>
<protein>
    <submittedName>
        <fullName evidence="1">Uncharacterized protein</fullName>
    </submittedName>
</protein>
<organism evidence="1 2">
    <name type="scientific">Ixodes persulcatus</name>
    <name type="common">Taiga tick</name>
    <dbReference type="NCBI Taxonomy" id="34615"/>
    <lineage>
        <taxon>Eukaryota</taxon>
        <taxon>Metazoa</taxon>
        <taxon>Ecdysozoa</taxon>
        <taxon>Arthropoda</taxon>
        <taxon>Chelicerata</taxon>
        <taxon>Arachnida</taxon>
        <taxon>Acari</taxon>
        <taxon>Parasitiformes</taxon>
        <taxon>Ixodida</taxon>
        <taxon>Ixodoidea</taxon>
        <taxon>Ixodidae</taxon>
        <taxon>Ixodinae</taxon>
        <taxon>Ixodes</taxon>
    </lineage>
</organism>
<gene>
    <name evidence="1" type="ORF">HPB47_005538</name>
</gene>
<proteinExistence type="predicted"/>
<comment type="caution">
    <text evidence="1">The sequence shown here is derived from an EMBL/GenBank/DDBJ whole genome shotgun (WGS) entry which is preliminary data.</text>
</comment>
<dbReference type="EMBL" id="JABSTQ010010833">
    <property type="protein sequence ID" value="KAG0417529.1"/>
    <property type="molecule type" value="Genomic_DNA"/>
</dbReference>
<dbReference type="Proteomes" id="UP000805193">
    <property type="component" value="Unassembled WGS sequence"/>
</dbReference>